<dbReference type="SUPFAM" id="SSF53850">
    <property type="entry name" value="Periplasmic binding protein-like II"/>
    <property type="match status" value="1"/>
</dbReference>
<keyword evidence="2 5" id="KW-0732">Signal</keyword>
<dbReference type="PANTHER" id="PTHR35841">
    <property type="entry name" value="PHOSPHONATES-BINDING PERIPLASMIC PROTEIN"/>
    <property type="match status" value="1"/>
</dbReference>
<gene>
    <name evidence="7" type="ORF">FHP05_12480</name>
</gene>
<feature type="chain" id="PRO_5039363392" evidence="5">
    <location>
        <begin position="22"/>
        <end position="312"/>
    </location>
</feature>
<dbReference type="InterPro" id="IPR001638">
    <property type="entry name" value="Solute-binding_3/MltF_N"/>
</dbReference>
<evidence type="ECO:0000313" key="7">
    <source>
        <dbReference type="EMBL" id="TXL61693.1"/>
    </source>
</evidence>
<keyword evidence="8" id="KW-1185">Reference proteome</keyword>
<dbReference type="CDD" id="cd01071">
    <property type="entry name" value="PBP2_PhnD_like"/>
    <property type="match status" value="1"/>
</dbReference>
<dbReference type="OrthoDB" id="9776786at2"/>
<keyword evidence="4" id="KW-0449">Lipoprotein</keyword>
<dbReference type="GO" id="GO:0043190">
    <property type="term" value="C:ATP-binding cassette (ABC) transporter complex"/>
    <property type="evidence" value="ECO:0007669"/>
    <property type="project" value="InterPro"/>
</dbReference>
<evidence type="ECO:0000256" key="4">
    <source>
        <dbReference type="ARBA" id="ARBA00023288"/>
    </source>
</evidence>
<dbReference type="GO" id="GO:0055085">
    <property type="term" value="P:transmembrane transport"/>
    <property type="evidence" value="ECO:0007669"/>
    <property type="project" value="InterPro"/>
</dbReference>
<dbReference type="PROSITE" id="PS51257">
    <property type="entry name" value="PROKAR_LIPOPROTEIN"/>
    <property type="match status" value="1"/>
</dbReference>
<dbReference type="AlphaFoldDB" id="A0A5C8NMJ6"/>
<comment type="similarity">
    <text evidence="1">Belongs to the phosphate/phosphite/phosphonate binding protein family.</text>
</comment>
<accession>A0A5C8NMJ6</accession>
<evidence type="ECO:0000259" key="6">
    <source>
        <dbReference type="SMART" id="SM00062"/>
    </source>
</evidence>
<proteinExistence type="inferred from homology"/>
<comment type="caution">
    <text evidence="7">The sequence shown here is derived from an EMBL/GenBank/DDBJ whole genome shotgun (WGS) entry which is preliminary data.</text>
</comment>
<keyword evidence="3" id="KW-0564">Palmitate</keyword>
<dbReference type="Pfam" id="PF12974">
    <property type="entry name" value="Phosphonate-bd"/>
    <property type="match status" value="1"/>
</dbReference>
<sequence>MKRLYSLILMVALTLALVACGGDSDEAKDDGNADNKDKGAETPDTLVMGFVPSQDSGNIASTVEPLAERLSEELGIEVEGKVMVNYNALIEAMGAEQVQIGFIPAFGYVIANEQYDTEVILKSIRHGSGSYKAQYVVRSDSGIDSLEDLEGKIWAYADKGSTSGYLFPASQLMEKFDYENGPELESEFFGGSKPAGGHDTAALAVLDGEADVATTFDDVRDNLEEDYPEIKEDLKVIDYTDEIPNDTISVTKGLDSELVEKIKEVFLSFNDDEEMIKIMHDVYTWDAIEEATDEEYEVVRKTYKKFQDDISL</sequence>
<dbReference type="RefSeq" id="WP_147668725.1">
    <property type="nucleotide sequence ID" value="NZ_VDUW01000010.1"/>
</dbReference>
<organism evidence="7 8">
    <name type="scientific">Cerasibacillus terrae</name>
    <dbReference type="NCBI Taxonomy" id="2498845"/>
    <lineage>
        <taxon>Bacteria</taxon>
        <taxon>Bacillati</taxon>
        <taxon>Bacillota</taxon>
        <taxon>Bacilli</taxon>
        <taxon>Bacillales</taxon>
        <taxon>Bacillaceae</taxon>
        <taxon>Cerasibacillus</taxon>
    </lineage>
</organism>
<feature type="signal peptide" evidence="5">
    <location>
        <begin position="1"/>
        <end position="21"/>
    </location>
</feature>
<evidence type="ECO:0000313" key="8">
    <source>
        <dbReference type="Proteomes" id="UP000321574"/>
    </source>
</evidence>
<dbReference type="EMBL" id="VDUW01000010">
    <property type="protein sequence ID" value="TXL61693.1"/>
    <property type="molecule type" value="Genomic_DNA"/>
</dbReference>
<evidence type="ECO:0000256" key="5">
    <source>
        <dbReference type="SAM" id="SignalP"/>
    </source>
</evidence>
<dbReference type="NCBIfam" id="TIGR01098">
    <property type="entry name" value="3A0109s03R"/>
    <property type="match status" value="1"/>
</dbReference>
<dbReference type="InterPro" id="IPR005770">
    <property type="entry name" value="PhnD"/>
</dbReference>
<evidence type="ECO:0000256" key="1">
    <source>
        <dbReference type="ARBA" id="ARBA00007162"/>
    </source>
</evidence>
<evidence type="ECO:0000256" key="3">
    <source>
        <dbReference type="ARBA" id="ARBA00023139"/>
    </source>
</evidence>
<dbReference type="PANTHER" id="PTHR35841:SF1">
    <property type="entry name" value="PHOSPHONATES-BINDING PERIPLASMIC PROTEIN"/>
    <property type="match status" value="1"/>
</dbReference>
<reference evidence="7 8" key="1">
    <citation type="submission" date="2019-06" db="EMBL/GenBank/DDBJ databases">
        <title>Cerasibacillus sp. nov., isolated from maize field.</title>
        <authorList>
            <person name="Lin S.-Y."/>
            <person name="Tsai C.-F."/>
            <person name="Young C.-C."/>
        </authorList>
    </citation>
    <scope>NUCLEOTIDE SEQUENCE [LARGE SCALE GENOMIC DNA]</scope>
    <source>
        <strain evidence="7 8">CC-CFT480</strain>
    </source>
</reference>
<dbReference type="SMART" id="SM00062">
    <property type="entry name" value="PBPb"/>
    <property type="match status" value="1"/>
</dbReference>
<evidence type="ECO:0000256" key="2">
    <source>
        <dbReference type="ARBA" id="ARBA00022729"/>
    </source>
</evidence>
<dbReference type="Proteomes" id="UP000321574">
    <property type="component" value="Unassembled WGS sequence"/>
</dbReference>
<feature type="domain" description="Solute-binding protein family 3/N-terminal" evidence="6">
    <location>
        <begin position="45"/>
        <end position="286"/>
    </location>
</feature>
<protein>
    <submittedName>
        <fullName evidence="7">Phosphate/phosphite/phosphonate ABC transporter substrate-binding protein</fullName>
    </submittedName>
</protein>
<name>A0A5C8NMJ6_9BACI</name>
<dbReference type="Gene3D" id="3.40.190.10">
    <property type="entry name" value="Periplasmic binding protein-like II"/>
    <property type="match status" value="2"/>
</dbReference>